<evidence type="ECO:0000256" key="5">
    <source>
        <dbReference type="ARBA" id="ARBA00022755"/>
    </source>
</evidence>
<feature type="binding site" evidence="7 11">
    <location>
        <position position="456"/>
    </location>
    <ligand>
        <name>[4Fe-4S] cluster</name>
        <dbReference type="ChEBI" id="CHEBI:49883"/>
    </ligand>
</feature>
<dbReference type="PIRSF" id="PIRSF000485">
    <property type="entry name" value="Amd_phspho_trans"/>
    <property type="match status" value="1"/>
</dbReference>
<dbReference type="SUPFAM" id="SSF53271">
    <property type="entry name" value="PRTase-like"/>
    <property type="match status" value="1"/>
</dbReference>
<dbReference type="InterPro" id="IPR005854">
    <property type="entry name" value="PurF"/>
</dbReference>
<evidence type="ECO:0000256" key="7">
    <source>
        <dbReference type="HAMAP-Rule" id="MF_01931"/>
    </source>
</evidence>
<dbReference type="STRING" id="1316936.K678_06522"/>
<dbReference type="NCBIfam" id="TIGR01134">
    <property type="entry name" value="purF"/>
    <property type="match status" value="1"/>
</dbReference>
<organism evidence="13 14">
    <name type="scientific">Magnetospirillum fulvum MGU-K5</name>
    <dbReference type="NCBI Taxonomy" id="1316936"/>
    <lineage>
        <taxon>Bacteria</taxon>
        <taxon>Pseudomonadati</taxon>
        <taxon>Pseudomonadota</taxon>
        <taxon>Alphaproteobacteria</taxon>
        <taxon>Rhodospirillales</taxon>
        <taxon>Rhodospirillaceae</taxon>
        <taxon>Magnetospirillum</taxon>
    </lineage>
</organism>
<dbReference type="GO" id="GO:0006189">
    <property type="term" value="P:'de novo' IMP biosynthetic process"/>
    <property type="evidence" value="ECO:0007669"/>
    <property type="project" value="UniProtKB-UniRule"/>
</dbReference>
<dbReference type="PROSITE" id="PS51278">
    <property type="entry name" value="GATASE_TYPE_2"/>
    <property type="match status" value="1"/>
</dbReference>
<keyword evidence="7 10" id="KW-0479">Metal-binding</keyword>
<feature type="active site" description="Nucleophile" evidence="7 9">
    <location>
        <position position="16"/>
    </location>
</feature>
<feature type="domain" description="Glutamine amidotransferase type-2" evidence="12">
    <location>
        <begin position="16"/>
        <end position="235"/>
    </location>
</feature>
<keyword evidence="5 7" id="KW-0658">Purine biosynthesis</keyword>
<dbReference type="Proteomes" id="UP000015350">
    <property type="component" value="Unassembled WGS sequence"/>
</dbReference>
<comment type="similarity">
    <text evidence="2 7 8">In the C-terminal section; belongs to the purine/pyrimidine phosphoribosyltransferase family.</text>
</comment>
<dbReference type="Gene3D" id="3.40.50.2020">
    <property type="match status" value="1"/>
</dbReference>
<dbReference type="Pfam" id="PF13522">
    <property type="entry name" value="GATase_6"/>
    <property type="match status" value="1"/>
</dbReference>
<dbReference type="GO" id="GO:0004044">
    <property type="term" value="F:amidophosphoribosyltransferase activity"/>
    <property type="evidence" value="ECO:0007669"/>
    <property type="project" value="UniProtKB-UniRule"/>
</dbReference>
<evidence type="ECO:0000256" key="9">
    <source>
        <dbReference type="PIRSR" id="PIRSR000485-1"/>
    </source>
</evidence>
<evidence type="ECO:0000256" key="8">
    <source>
        <dbReference type="PIRNR" id="PIRNR000485"/>
    </source>
</evidence>
<keyword evidence="3 7" id="KW-0328">Glycosyltransferase</keyword>
<dbReference type="HAMAP" id="MF_01931">
    <property type="entry name" value="PurF"/>
    <property type="match status" value="1"/>
</dbReference>
<protein>
    <recommendedName>
        <fullName evidence="7">Amidophosphoribosyltransferase</fullName>
        <shortName evidence="7">ATase</shortName>
        <ecNumber evidence="7">2.4.2.14</ecNumber>
    </recommendedName>
    <alternativeName>
        <fullName evidence="7">Glutamine phosphoribosylpyrophosphate amidotransferase</fullName>
        <shortName evidence="7">GPATase</shortName>
    </alternativeName>
</protein>
<dbReference type="SUPFAM" id="SSF56235">
    <property type="entry name" value="N-terminal nucleophile aminohydrolases (Ntn hydrolases)"/>
    <property type="match status" value="1"/>
</dbReference>
<dbReference type="OrthoDB" id="9801213at2"/>
<dbReference type="PATRIC" id="fig|1316936.3.peg.1305"/>
<dbReference type="GO" id="GO:0009113">
    <property type="term" value="P:purine nucleobase biosynthetic process"/>
    <property type="evidence" value="ECO:0007669"/>
    <property type="project" value="UniProtKB-UniRule"/>
</dbReference>
<dbReference type="eggNOG" id="COG0034">
    <property type="taxonomic scope" value="Bacteria"/>
</dbReference>
<feature type="binding site" evidence="7 10">
    <location>
        <position position="298"/>
    </location>
    <ligand>
        <name>Mg(2+)</name>
        <dbReference type="ChEBI" id="CHEBI:18420"/>
    </ligand>
</feature>
<dbReference type="RefSeq" id="WP_021131657.1">
    <property type="nucleotide sequence ID" value="NZ_AQPH01000017.1"/>
</dbReference>
<comment type="caution">
    <text evidence="13">The sequence shown here is derived from an EMBL/GenBank/DDBJ whole genome shotgun (WGS) entry which is preliminary data.</text>
</comment>
<dbReference type="InterPro" id="IPR029057">
    <property type="entry name" value="PRTase-like"/>
</dbReference>
<dbReference type="GO" id="GO:0000287">
    <property type="term" value="F:magnesium ion binding"/>
    <property type="evidence" value="ECO:0007669"/>
    <property type="project" value="UniProtKB-UniRule"/>
</dbReference>
<dbReference type="InterPro" id="IPR017932">
    <property type="entry name" value="GATase_2_dom"/>
</dbReference>
<comment type="function">
    <text evidence="7">Catalyzes the formation of phosphoribosylamine from phosphoribosylpyrophosphate (PRPP) and glutamine.</text>
</comment>
<keyword evidence="6 7" id="KW-0315">Glutamine amidotransferase</keyword>
<feature type="binding site" evidence="7 10">
    <location>
        <position position="361"/>
    </location>
    <ligand>
        <name>Mg(2+)</name>
        <dbReference type="ChEBI" id="CHEBI:18420"/>
    </ligand>
</feature>
<feature type="binding site" evidence="7 11">
    <location>
        <position position="251"/>
    </location>
    <ligand>
        <name>[4Fe-4S] cluster</name>
        <dbReference type="ChEBI" id="CHEBI:49883"/>
    </ligand>
</feature>
<evidence type="ECO:0000313" key="13">
    <source>
        <dbReference type="EMBL" id="EPY02304.1"/>
    </source>
</evidence>
<comment type="catalytic activity">
    <reaction evidence="7 8">
        <text>5-phospho-beta-D-ribosylamine + L-glutamate + diphosphate = 5-phospho-alpha-D-ribose 1-diphosphate + L-glutamine + H2O</text>
        <dbReference type="Rhea" id="RHEA:14905"/>
        <dbReference type="ChEBI" id="CHEBI:15377"/>
        <dbReference type="ChEBI" id="CHEBI:29985"/>
        <dbReference type="ChEBI" id="CHEBI:33019"/>
        <dbReference type="ChEBI" id="CHEBI:58017"/>
        <dbReference type="ChEBI" id="CHEBI:58359"/>
        <dbReference type="ChEBI" id="CHEBI:58681"/>
        <dbReference type="EC" id="2.4.2.14"/>
    </reaction>
</comment>
<dbReference type="InterPro" id="IPR035584">
    <property type="entry name" value="PurF_N"/>
</dbReference>
<evidence type="ECO:0000256" key="10">
    <source>
        <dbReference type="PIRSR" id="PIRSR000485-2"/>
    </source>
</evidence>
<proteinExistence type="inferred from homology"/>
<dbReference type="UniPathway" id="UPA00074">
    <property type="reaction ID" value="UER00124"/>
</dbReference>
<name>S9SC57_MAGFU</name>
<accession>S9SC57</accession>
<gene>
    <name evidence="7" type="primary">purF</name>
    <name evidence="13" type="ORF">K678_06522</name>
</gene>
<dbReference type="InterPro" id="IPR000836">
    <property type="entry name" value="PRTase_dom"/>
</dbReference>
<dbReference type="EC" id="2.4.2.14" evidence="7"/>
<dbReference type="InterPro" id="IPR029055">
    <property type="entry name" value="Ntn_hydrolases_N"/>
</dbReference>
<sequence>MLTTHPFDDDHLHEECGVFGIFGHPEAAAHTALGLHALQHRGQEAAGVVTFDGHQFHNHRGLGHVEDNFGNESVIRKLKGTMAVGHVRYSTTGETLLRNVQPLFAEMEFGGLALGHNGNLTNAMALRRQLVRRGCLFQSTTDTEVIIHLIAISLYSTVEDRLIDALRQVEGAYSLVALTPDSVIGVRDPLGIRPLCLGRMEKSWVLASESCALDIIGAEFVRDVEPGEIVILSAEGVRSLKPFAKQPSRFCIFEYIYFARPDSMIEGISVYEVRKRIGAELARESGVEADLVVPVPDSGVPAAIGYAAEAGVPFELGIIRNHYVGRTFIQPTDSIRHTGVKMKHNANRASLAGKRVVLVDDSIVRGTTSRKIVEMVRQAGATEVHMRISSPPTTYSCYFGIDTPERSKLLAARHDVEGMARLIGVDSLAFISLDGLYRAVGEPSRDAASPHYCDACFTGDYPVRPTDFIDNGGEIEQLSLLTEDIA</sequence>
<comment type="cofactor">
    <cofactor evidence="7 11">
        <name>[4Fe-4S] cluster</name>
        <dbReference type="ChEBI" id="CHEBI:49883"/>
    </cofactor>
    <text evidence="7 11">Binds 1 [4Fe-4S] cluster per subunit.</text>
</comment>
<keyword evidence="7" id="KW-0004">4Fe-4S</keyword>
<evidence type="ECO:0000256" key="1">
    <source>
        <dbReference type="ARBA" id="ARBA00005209"/>
    </source>
</evidence>
<keyword evidence="7 11" id="KW-0411">Iron-sulfur</keyword>
<evidence type="ECO:0000256" key="3">
    <source>
        <dbReference type="ARBA" id="ARBA00022676"/>
    </source>
</evidence>
<dbReference type="EMBL" id="AQPH01000017">
    <property type="protein sequence ID" value="EPY02304.1"/>
    <property type="molecule type" value="Genomic_DNA"/>
</dbReference>
<keyword evidence="7 11" id="KW-0408">Iron</keyword>
<dbReference type="Pfam" id="PF00156">
    <property type="entry name" value="Pribosyltran"/>
    <property type="match status" value="1"/>
</dbReference>
<comment type="pathway">
    <text evidence="1 7 8">Purine metabolism; IMP biosynthesis via de novo pathway; N(1)-(5-phospho-D-ribosyl)glycinamide from 5-phospho-alpha-D-ribose 1-diphosphate: step 1/2.</text>
</comment>
<reference evidence="13 14" key="1">
    <citation type="submission" date="2013-04" db="EMBL/GenBank/DDBJ databases">
        <authorList>
            <person name="Kuznetsov B."/>
            <person name="Ivanovsky R."/>
        </authorList>
    </citation>
    <scope>NUCLEOTIDE SEQUENCE [LARGE SCALE GENOMIC DNA]</scope>
    <source>
        <strain evidence="13 14">MGU-K5</strain>
    </source>
</reference>
<keyword evidence="7 10" id="KW-0460">Magnesium</keyword>
<dbReference type="AlphaFoldDB" id="S9SC57"/>
<feature type="binding site" evidence="7 11">
    <location>
        <position position="453"/>
    </location>
    <ligand>
        <name>[4Fe-4S] cluster</name>
        <dbReference type="ChEBI" id="CHEBI:49883"/>
    </ligand>
</feature>
<dbReference type="CDD" id="cd00715">
    <property type="entry name" value="GPATase_N"/>
    <property type="match status" value="1"/>
</dbReference>
<evidence type="ECO:0000256" key="2">
    <source>
        <dbReference type="ARBA" id="ARBA00010138"/>
    </source>
</evidence>
<feature type="binding site" evidence="7 11">
    <location>
        <position position="397"/>
    </location>
    <ligand>
        <name>[4Fe-4S] cluster</name>
        <dbReference type="ChEBI" id="CHEBI:49883"/>
    </ligand>
</feature>
<comment type="cofactor">
    <cofactor evidence="7 10">
        <name>Mg(2+)</name>
        <dbReference type="ChEBI" id="CHEBI:18420"/>
    </cofactor>
    <text evidence="7 10">Binds 1 Mg(2+) ion per subunit.</text>
</comment>
<feature type="binding site" evidence="7 10">
    <location>
        <position position="360"/>
    </location>
    <ligand>
        <name>Mg(2+)</name>
        <dbReference type="ChEBI" id="CHEBI:18420"/>
    </ligand>
</feature>
<dbReference type="CDD" id="cd06223">
    <property type="entry name" value="PRTases_typeI"/>
    <property type="match status" value="1"/>
</dbReference>
<evidence type="ECO:0000256" key="6">
    <source>
        <dbReference type="ARBA" id="ARBA00022962"/>
    </source>
</evidence>
<evidence type="ECO:0000259" key="12">
    <source>
        <dbReference type="PROSITE" id="PS51278"/>
    </source>
</evidence>
<dbReference type="PANTHER" id="PTHR11907">
    <property type="entry name" value="AMIDOPHOSPHORIBOSYLTRANSFERASE"/>
    <property type="match status" value="1"/>
</dbReference>
<dbReference type="GO" id="GO:0051539">
    <property type="term" value="F:4 iron, 4 sulfur cluster binding"/>
    <property type="evidence" value="ECO:0007669"/>
    <property type="project" value="UniProtKB-KW"/>
</dbReference>
<evidence type="ECO:0000256" key="11">
    <source>
        <dbReference type="PIRSR" id="PIRSR000485-3"/>
    </source>
</evidence>
<keyword evidence="4 7" id="KW-0808">Transferase</keyword>
<evidence type="ECO:0000313" key="14">
    <source>
        <dbReference type="Proteomes" id="UP000015350"/>
    </source>
</evidence>
<evidence type="ECO:0000256" key="4">
    <source>
        <dbReference type="ARBA" id="ARBA00022679"/>
    </source>
</evidence>
<dbReference type="Gene3D" id="3.60.20.10">
    <property type="entry name" value="Glutamine Phosphoribosylpyrophosphate, subunit 1, domain 1"/>
    <property type="match status" value="1"/>
</dbReference>